<evidence type="ECO:0000313" key="3">
    <source>
        <dbReference type="Proteomes" id="UP001597191"/>
    </source>
</evidence>
<sequence length="227" mass="26479">MYRYFIQPQFNKFTNSVFGYEMLIRKWQDGRWQLPKDFASIPIEIQTELLKRAAIELSLKVESVSFNLNRTQFVNAHINEALIAAQQQIYPIILTVEVTEEPNDHVTIDQLRQQIEICDQHGIEISLDDVATGVNTLDHIKPLLTEVTEIKLAMQNFREEKRDAEIEDQLRIWTQVADQYQLRLILEGVENDAEDQLADRFDIAIRQGYYYGKPHLFKLKGDQNLAG</sequence>
<reference evidence="3" key="1">
    <citation type="journal article" date="2019" name="Int. J. Syst. Evol. Microbiol.">
        <title>The Global Catalogue of Microorganisms (GCM) 10K type strain sequencing project: providing services to taxonomists for standard genome sequencing and annotation.</title>
        <authorList>
            <consortium name="The Broad Institute Genomics Platform"/>
            <consortium name="The Broad Institute Genome Sequencing Center for Infectious Disease"/>
            <person name="Wu L."/>
            <person name="Ma J."/>
        </authorList>
    </citation>
    <scope>NUCLEOTIDE SEQUENCE [LARGE SCALE GENOMIC DNA]</scope>
    <source>
        <strain evidence="3">CCM 8937</strain>
    </source>
</reference>
<comment type="caution">
    <text evidence="2">The sequence shown here is derived from an EMBL/GenBank/DDBJ whole genome shotgun (WGS) entry which is preliminary data.</text>
</comment>
<name>A0ABW4BMC8_9LACO</name>
<dbReference type="PANTHER" id="PTHR33121:SF70">
    <property type="entry name" value="SIGNALING PROTEIN YKOW"/>
    <property type="match status" value="1"/>
</dbReference>
<protein>
    <submittedName>
        <fullName evidence="2">EAL domain-containing protein</fullName>
    </submittedName>
</protein>
<dbReference type="Pfam" id="PF00563">
    <property type="entry name" value="EAL"/>
    <property type="match status" value="1"/>
</dbReference>
<keyword evidence="3" id="KW-1185">Reference proteome</keyword>
<dbReference type="CDD" id="cd01948">
    <property type="entry name" value="EAL"/>
    <property type="match status" value="1"/>
</dbReference>
<dbReference type="RefSeq" id="WP_125651502.1">
    <property type="nucleotide sequence ID" value="NZ_JBHTOH010000068.1"/>
</dbReference>
<dbReference type="Proteomes" id="UP001597191">
    <property type="component" value="Unassembled WGS sequence"/>
</dbReference>
<organism evidence="2 3">
    <name type="scientific">Lapidilactobacillus gannanensis</name>
    <dbReference type="NCBI Taxonomy" id="2486002"/>
    <lineage>
        <taxon>Bacteria</taxon>
        <taxon>Bacillati</taxon>
        <taxon>Bacillota</taxon>
        <taxon>Bacilli</taxon>
        <taxon>Lactobacillales</taxon>
        <taxon>Lactobacillaceae</taxon>
        <taxon>Lapidilactobacillus</taxon>
    </lineage>
</organism>
<dbReference type="SMART" id="SM00052">
    <property type="entry name" value="EAL"/>
    <property type="match status" value="1"/>
</dbReference>
<dbReference type="InterPro" id="IPR050706">
    <property type="entry name" value="Cyclic-di-GMP_PDE-like"/>
</dbReference>
<evidence type="ECO:0000313" key="2">
    <source>
        <dbReference type="EMBL" id="MFD1411387.1"/>
    </source>
</evidence>
<accession>A0ABW4BMC8</accession>
<evidence type="ECO:0000259" key="1">
    <source>
        <dbReference type="PROSITE" id="PS50883"/>
    </source>
</evidence>
<dbReference type="SUPFAM" id="SSF141868">
    <property type="entry name" value="EAL domain-like"/>
    <property type="match status" value="1"/>
</dbReference>
<proteinExistence type="predicted"/>
<dbReference type="Gene3D" id="3.20.20.450">
    <property type="entry name" value="EAL domain"/>
    <property type="match status" value="1"/>
</dbReference>
<dbReference type="InterPro" id="IPR001633">
    <property type="entry name" value="EAL_dom"/>
</dbReference>
<gene>
    <name evidence="2" type="ORF">ACFQ4R_07300</name>
</gene>
<feature type="domain" description="EAL" evidence="1">
    <location>
        <begin position="1"/>
        <end position="227"/>
    </location>
</feature>
<dbReference type="PROSITE" id="PS50883">
    <property type="entry name" value="EAL"/>
    <property type="match status" value="1"/>
</dbReference>
<dbReference type="EMBL" id="JBHTOH010000068">
    <property type="protein sequence ID" value="MFD1411387.1"/>
    <property type="molecule type" value="Genomic_DNA"/>
</dbReference>
<dbReference type="PANTHER" id="PTHR33121">
    <property type="entry name" value="CYCLIC DI-GMP PHOSPHODIESTERASE PDEF"/>
    <property type="match status" value="1"/>
</dbReference>
<dbReference type="InterPro" id="IPR035919">
    <property type="entry name" value="EAL_sf"/>
</dbReference>